<evidence type="ECO:0000313" key="4">
    <source>
        <dbReference type="Proteomes" id="UP001430848"/>
    </source>
</evidence>
<sequence>MSKSAAKKIVVCGGNGFLGSRICKFAVARGWDVTSISRSGEPKWSAVTASSTPPSWAHKVSWESADIFQPTAYAPLLKGADYIVHSMGILLEADYKGVVSGKESPIAGLRKAFDSTRSSPNPLERDNDSKSSGYKPPENEKQLTYENMNRDSAVLVARAAADGGAGDDASAAAAAPAPAFLYVSAAGGAPVLPRRYIDTKREAESLIASGFPRMRGIFLRPPFLYDSSRPFTIPMAAMTGVGAMFNGLTRGVLDGFMGAAGAKPLKVDVVAQAAVEALSDESVRGPVEVPEIEELANKGWRKDML</sequence>
<dbReference type="InterPro" id="IPR051207">
    <property type="entry name" value="ComplexI_NDUFA9_subunit"/>
</dbReference>
<keyword evidence="4" id="KW-1185">Reference proteome</keyword>
<proteinExistence type="predicted"/>
<protein>
    <recommendedName>
        <fullName evidence="2">NAD-dependent epimerase/dehydratase domain-containing protein</fullName>
    </recommendedName>
</protein>
<dbReference type="InterPro" id="IPR001509">
    <property type="entry name" value="Epimerase_deHydtase"/>
</dbReference>
<name>A0ABR1P898_DIAER</name>
<dbReference type="Gene3D" id="3.40.50.720">
    <property type="entry name" value="NAD(P)-binding Rossmann-like Domain"/>
    <property type="match status" value="1"/>
</dbReference>
<evidence type="ECO:0000256" key="1">
    <source>
        <dbReference type="SAM" id="MobiDB-lite"/>
    </source>
</evidence>
<reference evidence="3 4" key="1">
    <citation type="submission" date="2024-02" db="EMBL/GenBank/DDBJ databases">
        <title>De novo assembly and annotation of 12 fungi associated with fruit tree decline syndrome in Ontario, Canada.</title>
        <authorList>
            <person name="Sulman M."/>
            <person name="Ellouze W."/>
            <person name="Ilyukhin E."/>
        </authorList>
    </citation>
    <scope>NUCLEOTIDE SEQUENCE [LARGE SCALE GENOMIC DNA]</scope>
    <source>
        <strain evidence="3 4">M169</strain>
    </source>
</reference>
<dbReference type="PANTHER" id="PTHR12126">
    <property type="entry name" value="NADH-UBIQUINONE OXIDOREDUCTASE 39 KDA SUBUNIT-RELATED"/>
    <property type="match status" value="1"/>
</dbReference>
<feature type="domain" description="NAD-dependent epimerase/dehydratase" evidence="2">
    <location>
        <begin position="9"/>
        <end position="86"/>
    </location>
</feature>
<comment type="caution">
    <text evidence="3">The sequence shown here is derived from an EMBL/GenBank/DDBJ whole genome shotgun (WGS) entry which is preliminary data.</text>
</comment>
<dbReference type="EMBL" id="JAKNSF020000033">
    <property type="protein sequence ID" value="KAK7728440.1"/>
    <property type="molecule type" value="Genomic_DNA"/>
</dbReference>
<gene>
    <name evidence="3" type="ORF">SLS63_006669</name>
</gene>
<evidence type="ECO:0000259" key="2">
    <source>
        <dbReference type="Pfam" id="PF01370"/>
    </source>
</evidence>
<feature type="region of interest" description="Disordered" evidence="1">
    <location>
        <begin position="110"/>
        <end position="143"/>
    </location>
</feature>
<dbReference type="Pfam" id="PF01370">
    <property type="entry name" value="Epimerase"/>
    <property type="match status" value="1"/>
</dbReference>
<dbReference type="InterPro" id="IPR036291">
    <property type="entry name" value="NAD(P)-bd_dom_sf"/>
</dbReference>
<evidence type="ECO:0000313" key="3">
    <source>
        <dbReference type="EMBL" id="KAK7728440.1"/>
    </source>
</evidence>
<accession>A0ABR1P898</accession>
<dbReference type="SUPFAM" id="SSF51735">
    <property type="entry name" value="NAD(P)-binding Rossmann-fold domains"/>
    <property type="match status" value="1"/>
</dbReference>
<dbReference type="Proteomes" id="UP001430848">
    <property type="component" value="Unassembled WGS sequence"/>
</dbReference>
<organism evidence="3 4">
    <name type="scientific">Diaporthe eres</name>
    <name type="common">Phomopsis oblonga</name>
    <dbReference type="NCBI Taxonomy" id="83184"/>
    <lineage>
        <taxon>Eukaryota</taxon>
        <taxon>Fungi</taxon>
        <taxon>Dikarya</taxon>
        <taxon>Ascomycota</taxon>
        <taxon>Pezizomycotina</taxon>
        <taxon>Sordariomycetes</taxon>
        <taxon>Sordariomycetidae</taxon>
        <taxon>Diaporthales</taxon>
        <taxon>Diaporthaceae</taxon>
        <taxon>Diaporthe</taxon>
        <taxon>Diaporthe eres species complex</taxon>
    </lineage>
</organism>
<dbReference type="PANTHER" id="PTHR12126:SF16">
    <property type="entry name" value="MIOREX COMPLEX COMPONENT 2"/>
    <property type="match status" value="1"/>
</dbReference>